<name>A0A3B0Y3Q2_9ZZZZ</name>
<evidence type="ECO:0000313" key="1">
    <source>
        <dbReference type="EMBL" id="VAW70197.1"/>
    </source>
</evidence>
<protein>
    <recommendedName>
        <fullName evidence="2">DinB-like domain-containing protein</fullName>
    </recommendedName>
</protein>
<evidence type="ECO:0008006" key="2">
    <source>
        <dbReference type="Google" id="ProtNLM"/>
    </source>
</evidence>
<organism evidence="1">
    <name type="scientific">hydrothermal vent metagenome</name>
    <dbReference type="NCBI Taxonomy" id="652676"/>
    <lineage>
        <taxon>unclassified sequences</taxon>
        <taxon>metagenomes</taxon>
        <taxon>ecological metagenomes</taxon>
    </lineage>
</organism>
<dbReference type="EMBL" id="UOFI01000189">
    <property type="protein sequence ID" value="VAW70197.1"/>
    <property type="molecule type" value="Genomic_DNA"/>
</dbReference>
<sequence>MHKIINGCIEVLEQSESFLLSATPSNYRAITKPYFISSCGEHMRHILDHFTALMNDYDSGLINYDRRERGSQIETDIKLAKQQIDKIKTWIFSLSTENLEQPLFIKTEVSVSEKVTAHAGSCLGRELIFSATHAIHHFSIMSIAMQMQDVETDASFGIAPATQTFIRGTE</sequence>
<accession>A0A3B0Y3Q2</accession>
<proteinExistence type="predicted"/>
<dbReference type="PANTHER" id="PTHR39473">
    <property type="match status" value="1"/>
</dbReference>
<gene>
    <name evidence="1" type="ORF">MNBD_GAMMA09-2015</name>
</gene>
<reference evidence="1" key="1">
    <citation type="submission" date="2018-06" db="EMBL/GenBank/DDBJ databases">
        <authorList>
            <person name="Zhirakovskaya E."/>
        </authorList>
    </citation>
    <scope>NUCLEOTIDE SEQUENCE</scope>
</reference>
<dbReference type="AlphaFoldDB" id="A0A3B0Y3Q2"/>
<dbReference type="PANTHER" id="PTHR39473:SF1">
    <property type="entry name" value="DINB-LIKE DOMAIN-CONTAINING PROTEIN"/>
    <property type="match status" value="1"/>
</dbReference>